<accession>A0A1H1CPQ7</accession>
<dbReference type="AlphaFoldDB" id="A0A1H1CPQ7"/>
<dbReference type="Proteomes" id="UP000199627">
    <property type="component" value="Unassembled WGS sequence"/>
</dbReference>
<evidence type="ECO:0000256" key="1">
    <source>
        <dbReference type="PROSITE-ProRule" id="PRU01360"/>
    </source>
</evidence>
<gene>
    <name evidence="4" type="ORF">SAMN05421664_2051</name>
</gene>
<feature type="transmembrane region" description="Helical" evidence="2">
    <location>
        <begin position="48"/>
        <end position="70"/>
    </location>
</feature>
<keyword evidence="4" id="KW-0675">Receptor</keyword>
<reference evidence="5" key="1">
    <citation type="submission" date="2016-10" db="EMBL/GenBank/DDBJ databases">
        <authorList>
            <person name="Varghese N."/>
            <person name="Submissions S."/>
        </authorList>
    </citation>
    <scope>NUCLEOTIDE SEQUENCE [LARGE SCALE GENOMIC DNA]</scope>
    <source>
        <strain evidence="5">DSM 17072</strain>
    </source>
</reference>
<dbReference type="Gene3D" id="2.170.130.10">
    <property type="entry name" value="TonB-dependent receptor, plug domain"/>
    <property type="match status" value="1"/>
</dbReference>
<dbReference type="STRING" id="311333.SAMN05421664_2051"/>
<dbReference type="InterPro" id="IPR039426">
    <property type="entry name" value="TonB-dep_rcpt-like"/>
</dbReference>
<feature type="domain" description="TonB-dependent receptor plug" evidence="3">
    <location>
        <begin position="250"/>
        <end position="337"/>
    </location>
</feature>
<dbReference type="SUPFAM" id="SSF56935">
    <property type="entry name" value="Porins"/>
    <property type="match status" value="1"/>
</dbReference>
<name>A0A1H1CPQ7_9FLAO</name>
<keyword evidence="1" id="KW-0813">Transport</keyword>
<keyword evidence="1 2" id="KW-0812">Transmembrane</keyword>
<proteinExistence type="inferred from homology"/>
<protein>
    <submittedName>
        <fullName evidence="4">TonB-dependent outer membrane receptor, SusC/RagA subfamily, signature region</fullName>
    </submittedName>
</protein>
<dbReference type="OrthoDB" id="9805121at2"/>
<dbReference type="InterPro" id="IPR012910">
    <property type="entry name" value="Plug_dom"/>
</dbReference>
<comment type="subcellular location">
    <subcellularLocation>
        <location evidence="1">Cell outer membrane</location>
        <topology evidence="1">Multi-pass membrane protein</topology>
    </subcellularLocation>
</comment>
<evidence type="ECO:0000313" key="4">
    <source>
        <dbReference type="EMBL" id="SDQ65868.1"/>
    </source>
</evidence>
<evidence type="ECO:0000256" key="2">
    <source>
        <dbReference type="SAM" id="Phobius"/>
    </source>
</evidence>
<dbReference type="EMBL" id="FNKL01000003">
    <property type="protein sequence ID" value="SDQ65868.1"/>
    <property type="molecule type" value="Genomic_DNA"/>
</dbReference>
<comment type="similarity">
    <text evidence="1">Belongs to the TonB-dependent receptor family.</text>
</comment>
<dbReference type="PROSITE" id="PS52016">
    <property type="entry name" value="TONB_DEPENDENT_REC_3"/>
    <property type="match status" value="1"/>
</dbReference>
<organism evidence="4 5">
    <name type="scientific">Chryseobacterium soldanellicola</name>
    <dbReference type="NCBI Taxonomy" id="311333"/>
    <lineage>
        <taxon>Bacteria</taxon>
        <taxon>Pseudomonadati</taxon>
        <taxon>Bacteroidota</taxon>
        <taxon>Flavobacteriia</taxon>
        <taxon>Flavobacteriales</taxon>
        <taxon>Weeksellaceae</taxon>
        <taxon>Chryseobacterium group</taxon>
        <taxon>Chryseobacterium</taxon>
    </lineage>
</organism>
<evidence type="ECO:0000259" key="3">
    <source>
        <dbReference type="Pfam" id="PF07715"/>
    </source>
</evidence>
<evidence type="ECO:0000313" key="5">
    <source>
        <dbReference type="Proteomes" id="UP000199627"/>
    </source>
</evidence>
<sequence length="364" mass="39755">MENNHDIDKQFNEASAKALDEPETFPSFEKVWDKIEEKLDKKAAKKRIIPMWIPYGIAASLIIGFGALYFTKEEKITASQQTNAVMTKNSVSSEITPVSVPENIKKIDEKVKENIQKEIKVTAPKVIAFNGTPAAMPVPTIAASPVYEAKAEKYMEPVIVEKKDSFKEKNIEEVIAMGIKRDKNSVLNSSYRVSSNDGYPTNVNSVEDTAQSIRLDSFDKKDPIAILGYSKTLVKAKSFKDKNILGEKISNKSMANSIQGSAAGFSNNYVSGNLGSGSIMIRGNSSVKDSEALYLINGAISDAKSFKNLDPNKIVAITVLKGANIIAIYGSKAANGVIVVETKDISKSEKKKIDELKKIGSSEK</sequence>
<dbReference type="RefSeq" id="WP_089755657.1">
    <property type="nucleotide sequence ID" value="NZ_FNKL01000003.1"/>
</dbReference>
<dbReference type="Pfam" id="PF07715">
    <property type="entry name" value="Plug"/>
    <property type="match status" value="1"/>
</dbReference>
<keyword evidence="1" id="KW-0998">Cell outer membrane</keyword>
<dbReference type="InterPro" id="IPR037066">
    <property type="entry name" value="Plug_dom_sf"/>
</dbReference>
<dbReference type="GO" id="GO:0009279">
    <property type="term" value="C:cell outer membrane"/>
    <property type="evidence" value="ECO:0007669"/>
    <property type="project" value="UniProtKB-SubCell"/>
</dbReference>
<keyword evidence="2" id="KW-1133">Transmembrane helix</keyword>
<keyword evidence="1 2" id="KW-0472">Membrane</keyword>
<keyword evidence="1" id="KW-1134">Transmembrane beta strand</keyword>
<keyword evidence="5" id="KW-1185">Reference proteome</keyword>